<dbReference type="Proteomes" id="UP001077662">
    <property type="component" value="Unassembled WGS sequence"/>
</dbReference>
<organism evidence="1 2">
    <name type="scientific">Brevibacillus laterosporus</name>
    <name type="common">Bacillus laterosporus</name>
    <dbReference type="NCBI Taxonomy" id="1465"/>
    <lineage>
        <taxon>Bacteria</taxon>
        <taxon>Bacillati</taxon>
        <taxon>Bacillota</taxon>
        <taxon>Bacilli</taxon>
        <taxon>Bacillales</taxon>
        <taxon>Paenibacillaceae</taxon>
        <taxon>Brevibacillus</taxon>
    </lineage>
</organism>
<dbReference type="SUPFAM" id="SSF69279">
    <property type="entry name" value="Phage tail proteins"/>
    <property type="match status" value="1"/>
</dbReference>
<name>A0AAP3GCJ1_BRELA</name>
<dbReference type="RefSeq" id="WP_199793137.1">
    <property type="nucleotide sequence ID" value="NZ_JANSGW010000024.1"/>
</dbReference>
<comment type="caution">
    <text evidence="1">The sequence shown here is derived from an EMBL/GenBank/DDBJ whole genome shotgun (WGS) entry which is preliminary data.</text>
</comment>
<accession>A0AAP3GCJ1</accession>
<proteinExistence type="predicted"/>
<evidence type="ECO:0000313" key="1">
    <source>
        <dbReference type="EMBL" id="MCZ0808725.1"/>
    </source>
</evidence>
<gene>
    <name evidence="1" type="ORF">O0554_17710</name>
</gene>
<sequence length="154" mass="17205">MPFLKAGDTISGQEARAYATIDGRVEEMFYAKKFEAKVKKKKKAINTLGARGSQSKATGWEGTGSMQIYYTTSLFRQMMLEYMKTGKDTYFDIQVVNEDENSTIGKQTVVIKGINLDEVTLALFDVDAEVLEEDMAFTFHDADILNSFGKPILG</sequence>
<dbReference type="AlphaFoldDB" id="A0AAP3GCJ1"/>
<protein>
    <submittedName>
        <fullName evidence="1">Phage tail tube protein</fullName>
    </submittedName>
</protein>
<reference evidence="1" key="1">
    <citation type="submission" date="2022-09" db="EMBL/GenBank/DDBJ databases">
        <title>Genome analysis and characterization of larvicidal activity of Brevibacillus strains.</title>
        <authorList>
            <person name="Patrusheva E.V."/>
            <person name="Izotova A.O."/>
            <person name="Toshchakov S.V."/>
            <person name="Sineoky S.P."/>
        </authorList>
    </citation>
    <scope>NUCLEOTIDE SEQUENCE</scope>
    <source>
        <strain evidence="1">VKPM_B-13247</strain>
    </source>
</reference>
<dbReference type="Pfam" id="PF09393">
    <property type="entry name" value="DUF2001"/>
    <property type="match status" value="1"/>
</dbReference>
<dbReference type="Gene3D" id="2.30.110.40">
    <property type="entry name" value="Phage tail tube protein"/>
    <property type="match status" value="1"/>
</dbReference>
<dbReference type="InterPro" id="IPR018989">
    <property type="entry name" value="DUF2001"/>
</dbReference>
<dbReference type="InterPro" id="IPR038628">
    <property type="entry name" value="XkdM-like_sf"/>
</dbReference>
<evidence type="ECO:0000313" key="2">
    <source>
        <dbReference type="Proteomes" id="UP001077662"/>
    </source>
</evidence>
<dbReference type="EMBL" id="JAPTNE010000024">
    <property type="protein sequence ID" value="MCZ0808725.1"/>
    <property type="molecule type" value="Genomic_DNA"/>
</dbReference>